<reference evidence="9 10" key="2">
    <citation type="submission" date="2024-06" db="EMBL/GenBank/DDBJ databases">
        <title>Thioclava kandeliae sp. nov. from a rhizosphere soil sample of Kandelia candel in a mangrove.</title>
        <authorList>
            <person name="Mu T."/>
        </authorList>
    </citation>
    <scope>NUCLEOTIDE SEQUENCE [LARGE SCALE GENOMIC DNA]</scope>
    <source>
        <strain evidence="9 10">CPCC 100088</strain>
    </source>
</reference>
<keyword evidence="5 7" id="KW-0472">Membrane</keyword>
<keyword evidence="6" id="KW-0175">Coiled coil</keyword>
<name>A0ABV1SLS7_9RHOB</name>
<comment type="subcellular location">
    <subcellularLocation>
        <location evidence="1">Cell membrane</location>
        <topology evidence="1">Multi-pass membrane protein</topology>
    </subcellularLocation>
</comment>
<feature type="transmembrane region" description="Helical" evidence="7">
    <location>
        <begin position="412"/>
        <end position="434"/>
    </location>
</feature>
<evidence type="ECO:0000259" key="8">
    <source>
        <dbReference type="Pfam" id="PF02706"/>
    </source>
</evidence>
<comment type="caution">
    <text evidence="9">The sequence shown here is derived from an EMBL/GenBank/DDBJ whole genome shotgun (WGS) entry which is preliminary data.</text>
</comment>
<evidence type="ECO:0000256" key="5">
    <source>
        <dbReference type="ARBA" id="ARBA00023136"/>
    </source>
</evidence>
<dbReference type="EMBL" id="JAYWLC010000033">
    <property type="protein sequence ID" value="MER5173853.1"/>
    <property type="molecule type" value="Genomic_DNA"/>
</dbReference>
<dbReference type="InterPro" id="IPR050445">
    <property type="entry name" value="Bact_polysacc_biosynth/exp"/>
</dbReference>
<feature type="transmembrane region" description="Helical" evidence="7">
    <location>
        <begin position="470"/>
        <end position="494"/>
    </location>
</feature>
<feature type="domain" description="Polysaccharide chain length determinant N-terminal" evidence="8">
    <location>
        <begin position="4"/>
        <end position="80"/>
    </location>
</feature>
<dbReference type="RefSeq" id="WP_350939154.1">
    <property type="nucleotide sequence ID" value="NZ_JAYWLC010000033.1"/>
</dbReference>
<evidence type="ECO:0000256" key="6">
    <source>
        <dbReference type="SAM" id="Coils"/>
    </source>
</evidence>
<evidence type="ECO:0000256" key="7">
    <source>
        <dbReference type="SAM" id="Phobius"/>
    </source>
</evidence>
<reference evidence="9 10" key="1">
    <citation type="submission" date="2024-01" db="EMBL/GenBank/DDBJ databases">
        <authorList>
            <person name="Deng Y."/>
            <person name="Su J."/>
        </authorList>
    </citation>
    <scope>NUCLEOTIDE SEQUENCE [LARGE SCALE GENOMIC DNA]</scope>
    <source>
        <strain evidence="9 10">CPCC 100088</strain>
    </source>
</reference>
<evidence type="ECO:0000256" key="2">
    <source>
        <dbReference type="ARBA" id="ARBA00022475"/>
    </source>
</evidence>
<evidence type="ECO:0000313" key="10">
    <source>
        <dbReference type="Proteomes" id="UP001438953"/>
    </source>
</evidence>
<dbReference type="PROSITE" id="PS51257">
    <property type="entry name" value="PROKAR_LIPOPROTEIN"/>
    <property type="match status" value="1"/>
</dbReference>
<dbReference type="Pfam" id="PF02706">
    <property type="entry name" value="Wzz"/>
    <property type="match status" value="1"/>
</dbReference>
<dbReference type="InterPro" id="IPR003856">
    <property type="entry name" value="LPS_length_determ_N"/>
</dbReference>
<sequence length="512" mass="56705">MNTELKFYLSLFWRKLPLFLAVFVLLTACGLFAAATLPPVYRSQARLVVESSQIPGNLAQSTVNVSAQQQLQLFESRLMTRENLLDIATRLHALPNQDDLNPDQIVQAMRAATKISSSTGRNQATLMTISFENVDPRMTARVLDEYLTFILAQDADYRAQIAGQTQDFFQQEVDALGNKLAEQGAKILKFQNEHADALPSGLQFARDQIQALNEQNAQIDRNVATANDQKTRLQQVFDATGSIGSTGRALSPEEQNLQTLRSQLANLEAVYAPDSPKVTSLRNRISNMEKSLARMQGGNAQTTSDPARAMLDMQLSQIDDQIKQMQATREGNVKQLALLQDQISRTPANDIALQALQRDYDNIQVQYNGAVSRLAQASTGERIETLSRGQRVSVLEQPSVPDQPIKPNRKKIAVMGAVAGLIAGSGLIALLHFLSGTIKRSADMISSLGITPMITLPYVRSREEIIRTRVMRISVSLGIFVAIPFALLMIHLYYMPFNELAQKIAARIGFYI</sequence>
<dbReference type="PANTHER" id="PTHR32309">
    <property type="entry name" value="TYROSINE-PROTEIN KINASE"/>
    <property type="match status" value="1"/>
</dbReference>
<proteinExistence type="predicted"/>
<organism evidence="9 10">
    <name type="scientific">Thioclava kandeliae</name>
    <dbReference type="NCBI Taxonomy" id="3070818"/>
    <lineage>
        <taxon>Bacteria</taxon>
        <taxon>Pseudomonadati</taxon>
        <taxon>Pseudomonadota</taxon>
        <taxon>Alphaproteobacteria</taxon>
        <taxon>Rhodobacterales</taxon>
        <taxon>Paracoccaceae</taxon>
        <taxon>Thioclava</taxon>
    </lineage>
</organism>
<feature type="coiled-coil region" evidence="6">
    <location>
        <begin position="202"/>
        <end position="270"/>
    </location>
</feature>
<keyword evidence="3 7" id="KW-0812">Transmembrane</keyword>
<keyword evidence="2" id="KW-1003">Cell membrane</keyword>
<accession>A0ABV1SLS7</accession>
<protein>
    <submittedName>
        <fullName evidence="9">Wzz/FepE/Etk N-terminal domain-containing protein</fullName>
    </submittedName>
</protein>
<evidence type="ECO:0000313" key="9">
    <source>
        <dbReference type="EMBL" id="MER5173853.1"/>
    </source>
</evidence>
<evidence type="ECO:0000256" key="3">
    <source>
        <dbReference type="ARBA" id="ARBA00022692"/>
    </source>
</evidence>
<keyword evidence="10" id="KW-1185">Reference proteome</keyword>
<dbReference type="Proteomes" id="UP001438953">
    <property type="component" value="Unassembled WGS sequence"/>
</dbReference>
<evidence type="ECO:0000256" key="4">
    <source>
        <dbReference type="ARBA" id="ARBA00022989"/>
    </source>
</evidence>
<gene>
    <name evidence="9" type="ORF">VSX56_19040</name>
</gene>
<dbReference type="PANTHER" id="PTHR32309:SF13">
    <property type="entry name" value="FERRIC ENTEROBACTIN TRANSPORT PROTEIN FEPE"/>
    <property type="match status" value="1"/>
</dbReference>
<keyword evidence="4 7" id="KW-1133">Transmembrane helix</keyword>
<evidence type="ECO:0000256" key="1">
    <source>
        <dbReference type="ARBA" id="ARBA00004651"/>
    </source>
</evidence>